<feature type="compositionally biased region" description="Low complexity" evidence="2">
    <location>
        <begin position="944"/>
        <end position="954"/>
    </location>
</feature>
<dbReference type="InterPro" id="IPR049730">
    <property type="entry name" value="SNF2/RAD54-like_C"/>
</dbReference>
<dbReference type="Gene3D" id="1.20.120.850">
    <property type="entry name" value="SWI2/SNF2 ATPases, N-terminal domain"/>
    <property type="match status" value="1"/>
</dbReference>
<name>A0ABP0UNH3_9BRYO</name>
<evidence type="ECO:0008006" key="7">
    <source>
        <dbReference type="Google" id="ProtNLM"/>
    </source>
</evidence>
<dbReference type="InterPro" id="IPR014001">
    <property type="entry name" value="Helicase_ATP-bd"/>
</dbReference>
<dbReference type="InterPro" id="IPR027417">
    <property type="entry name" value="P-loop_NTPase"/>
</dbReference>
<keyword evidence="1" id="KW-0378">Hydrolase</keyword>
<evidence type="ECO:0000313" key="5">
    <source>
        <dbReference type="EMBL" id="CAK9226060.1"/>
    </source>
</evidence>
<keyword evidence="6" id="KW-1185">Reference proteome</keyword>
<dbReference type="PROSITE" id="PS51194">
    <property type="entry name" value="HELICASE_CTER"/>
    <property type="match status" value="1"/>
</dbReference>
<feature type="compositionally biased region" description="Acidic residues" evidence="2">
    <location>
        <begin position="34"/>
        <end position="55"/>
    </location>
</feature>
<feature type="compositionally biased region" description="Acidic residues" evidence="2">
    <location>
        <begin position="8"/>
        <end position="26"/>
    </location>
</feature>
<accession>A0ABP0UNH3</accession>
<dbReference type="Pfam" id="PF00271">
    <property type="entry name" value="Helicase_C"/>
    <property type="match status" value="1"/>
</dbReference>
<dbReference type="PROSITE" id="PS51192">
    <property type="entry name" value="HELICASE_ATP_BIND_1"/>
    <property type="match status" value="1"/>
</dbReference>
<feature type="domain" description="Helicase ATP-binding" evidence="3">
    <location>
        <begin position="224"/>
        <end position="398"/>
    </location>
</feature>
<dbReference type="PANTHER" id="PTHR45629:SF7">
    <property type="entry name" value="DNA EXCISION REPAIR PROTEIN ERCC-6-RELATED"/>
    <property type="match status" value="1"/>
</dbReference>
<dbReference type="CDD" id="cd18793">
    <property type="entry name" value="SF2_C_SNF"/>
    <property type="match status" value="1"/>
</dbReference>
<proteinExistence type="predicted"/>
<dbReference type="SUPFAM" id="SSF52540">
    <property type="entry name" value="P-loop containing nucleoside triphosphate hydrolases"/>
    <property type="match status" value="2"/>
</dbReference>
<feature type="compositionally biased region" description="Basic residues" evidence="2">
    <location>
        <begin position="957"/>
        <end position="973"/>
    </location>
</feature>
<evidence type="ECO:0000259" key="3">
    <source>
        <dbReference type="PROSITE" id="PS51192"/>
    </source>
</evidence>
<feature type="domain" description="Helicase C-terminal" evidence="4">
    <location>
        <begin position="561"/>
        <end position="722"/>
    </location>
</feature>
<dbReference type="SMART" id="SM00487">
    <property type="entry name" value="DEXDc"/>
    <property type="match status" value="1"/>
</dbReference>
<evidence type="ECO:0000313" key="6">
    <source>
        <dbReference type="Proteomes" id="UP001497512"/>
    </source>
</evidence>
<dbReference type="InterPro" id="IPR000330">
    <property type="entry name" value="SNF2_N"/>
</dbReference>
<sequence length="996" mass="111336">MTSNCIQLDDEDDGAKDVEEIEEEIEETPKDDGLPEDTENEIDEANEEELVQDDDLDLKTPEDTKAENVAALLRGDVQVSRAPLLPKVLSVSSAAVVIRRPFKSPCPRTPAGNNGELLRRLSARKRFIPWCSARQPFSPVDNLLPPLRSQPELTEDVPSKELPPEIEPLVLWQPEDAPDSVSENQQPIIVDTHLVRFLRQHQREGVQFMFECVAGLRELDTSTTDGICRGYGCILADDMGLGKTLQSITLLWTLLKQGFDGRPMAKRVLIITPTSLVSNWESEIKKWLNHRTINVLAMCESTRADVLQGIATFLAPHSLYQVLILSYETFRLHASKFHKEGSCDLLICDEAHRLKNDKTLTNQALASLPCFRRVLLSGTPMQNDLEEFYAMVNFTNPGVLGDAITFRRHYENPILNGREPDATDDARALGIERSGELSHKVNQFILRRTNALLSNHLPPKIIEVVCCRMTDLQTDLYRHFIRSKNLRQALEDKTKRARVLASITALKKLCNHPKLIYDTLRAGGSEAAGFEDCMPLFPQHLVSSRSAMWANWIELSGKMAVLAHLLAELRQKTDDRIVLVSNYTQTLDLFAQICRERNYPFVRLDGTTTISKRQKMVQRFNDPTLNEFAFLLSSKAGGCGLNLIGGNRLVLFDPDWNPATDKQAAARVWRDGQKKRVYVYRFLTTGTIEEKVYQRQMSKESLQKVVDKDQANDAKTQVNALSTEDLRDLFTLHENIRSDTHDSLNCKRCETSNLSGSENTSTDCEVNDTEDIGQFAKVAGCLDRLMPWQKQVGTPSEEDLSNWAHHTDAAAIPDAIFQAAAGTQVSFAFTCQIDGKLTPIDSFPRSSLLSKGPHYLPTIREQPPNNLSHNIPPASPAVLLKEGTVQPTLPGMNQEELPRICPRSLTAMPGLRKLSRGSGDGLIKCDKSNLPIVSPTYCRRPRSTPAKPATPAPALCKRAKATRVVKKAPKRRHSSSDESTATSSCSSDQDSDDDFE</sequence>
<gene>
    <name evidence="5" type="ORF">CSSPTR1EN2_LOCUS18050</name>
</gene>
<dbReference type="Gene3D" id="3.40.50.300">
    <property type="entry name" value="P-loop containing nucleotide triphosphate hydrolases"/>
    <property type="match status" value="1"/>
</dbReference>
<dbReference type="InterPro" id="IPR050496">
    <property type="entry name" value="SNF2_RAD54_helicase_repair"/>
</dbReference>
<dbReference type="CDD" id="cd18004">
    <property type="entry name" value="DEXHc_RAD54"/>
    <property type="match status" value="1"/>
</dbReference>
<evidence type="ECO:0000256" key="2">
    <source>
        <dbReference type="SAM" id="MobiDB-lite"/>
    </source>
</evidence>
<dbReference type="InterPro" id="IPR001650">
    <property type="entry name" value="Helicase_C-like"/>
</dbReference>
<feature type="region of interest" description="Disordered" evidence="2">
    <location>
        <begin position="937"/>
        <end position="996"/>
    </location>
</feature>
<evidence type="ECO:0000259" key="4">
    <source>
        <dbReference type="PROSITE" id="PS51194"/>
    </source>
</evidence>
<dbReference type="SMART" id="SM00490">
    <property type="entry name" value="HELICc"/>
    <property type="match status" value="1"/>
</dbReference>
<dbReference type="PANTHER" id="PTHR45629">
    <property type="entry name" value="SNF2/RAD54 FAMILY MEMBER"/>
    <property type="match status" value="1"/>
</dbReference>
<reference evidence="5" key="1">
    <citation type="submission" date="2024-02" db="EMBL/GenBank/DDBJ databases">
        <authorList>
            <consortium name="ELIXIR-Norway"/>
            <consortium name="Elixir Norway"/>
        </authorList>
    </citation>
    <scope>NUCLEOTIDE SEQUENCE</scope>
</reference>
<dbReference type="EMBL" id="OZ019897">
    <property type="protein sequence ID" value="CAK9226060.1"/>
    <property type="molecule type" value="Genomic_DNA"/>
</dbReference>
<dbReference type="InterPro" id="IPR038718">
    <property type="entry name" value="SNF2-like_sf"/>
</dbReference>
<dbReference type="Gene3D" id="3.40.50.10810">
    <property type="entry name" value="Tandem AAA-ATPase domain"/>
    <property type="match status" value="1"/>
</dbReference>
<evidence type="ECO:0000256" key="1">
    <source>
        <dbReference type="ARBA" id="ARBA00022801"/>
    </source>
</evidence>
<dbReference type="Pfam" id="PF00176">
    <property type="entry name" value="SNF2-rel_dom"/>
    <property type="match status" value="1"/>
</dbReference>
<feature type="compositionally biased region" description="Low complexity" evidence="2">
    <location>
        <begin position="977"/>
        <end position="988"/>
    </location>
</feature>
<dbReference type="Proteomes" id="UP001497512">
    <property type="component" value="Chromosome 5"/>
</dbReference>
<organism evidence="5 6">
    <name type="scientific">Sphagnum troendelagicum</name>
    <dbReference type="NCBI Taxonomy" id="128251"/>
    <lineage>
        <taxon>Eukaryota</taxon>
        <taxon>Viridiplantae</taxon>
        <taxon>Streptophyta</taxon>
        <taxon>Embryophyta</taxon>
        <taxon>Bryophyta</taxon>
        <taxon>Sphagnophytina</taxon>
        <taxon>Sphagnopsida</taxon>
        <taxon>Sphagnales</taxon>
        <taxon>Sphagnaceae</taxon>
        <taxon>Sphagnum</taxon>
    </lineage>
</organism>
<feature type="region of interest" description="Disordered" evidence="2">
    <location>
        <begin position="1"/>
        <end position="55"/>
    </location>
</feature>
<protein>
    <recommendedName>
        <fullName evidence="7">DNA repair and recombination protein RAD54</fullName>
    </recommendedName>
</protein>